<protein>
    <submittedName>
        <fullName evidence="2">Lipocalin</fullName>
    </submittedName>
</protein>
<dbReference type="InterPro" id="IPR012674">
    <property type="entry name" value="Calycin"/>
</dbReference>
<sequence>MAGLWSAAIFILVVFCATVSGEPYIGGGRVDHPYDFVQFFDPPEKIWTYLSSWKADFTCERHIMKNISGGTVVLQTNFTLNNKKYNYTTKGTLRNVWGRSSPLNKMSMYDYSGDYLNKEIVYASSNYTCAVLYVERKEGRPSVTFDLLVKKSQLSEGPSADCIRNYDENISARLIGDTNRTVYNEKCRRSKKTRKAHQLAD</sequence>
<dbReference type="EMBL" id="GEDV01006498">
    <property type="protein sequence ID" value="JAP82059.1"/>
    <property type="molecule type" value="Transcribed_RNA"/>
</dbReference>
<evidence type="ECO:0000313" key="2">
    <source>
        <dbReference type="EMBL" id="JAP82059.1"/>
    </source>
</evidence>
<proteinExistence type="predicted"/>
<accession>A0A131YS18</accession>
<reference evidence="2" key="1">
    <citation type="journal article" date="2016" name="Ticks Tick Borne Dis.">
        <title>De novo assembly and annotation of the salivary gland transcriptome of Rhipicephalus appendiculatus male and female ticks during blood feeding.</title>
        <authorList>
            <person name="de Castro M.H."/>
            <person name="de Klerk D."/>
            <person name="Pienaar R."/>
            <person name="Latif A.A."/>
            <person name="Rees D.J."/>
            <person name="Mans B.J."/>
        </authorList>
    </citation>
    <scope>NUCLEOTIDE SEQUENCE</scope>
    <source>
        <tissue evidence="2">Salivary glands</tissue>
    </source>
</reference>
<dbReference type="Gene3D" id="2.40.128.20">
    <property type="match status" value="1"/>
</dbReference>
<keyword evidence="1" id="KW-0732">Signal</keyword>
<feature type="chain" id="PRO_5007285947" evidence="1">
    <location>
        <begin position="22"/>
        <end position="201"/>
    </location>
</feature>
<organism evidence="2">
    <name type="scientific">Rhipicephalus appendiculatus</name>
    <name type="common">Brown ear tick</name>
    <dbReference type="NCBI Taxonomy" id="34631"/>
    <lineage>
        <taxon>Eukaryota</taxon>
        <taxon>Metazoa</taxon>
        <taxon>Ecdysozoa</taxon>
        <taxon>Arthropoda</taxon>
        <taxon>Chelicerata</taxon>
        <taxon>Arachnida</taxon>
        <taxon>Acari</taxon>
        <taxon>Parasitiformes</taxon>
        <taxon>Ixodida</taxon>
        <taxon>Ixodoidea</taxon>
        <taxon>Ixodidae</taxon>
        <taxon>Rhipicephalinae</taxon>
        <taxon>Rhipicephalus</taxon>
        <taxon>Rhipicephalus</taxon>
    </lineage>
</organism>
<name>A0A131YS18_RHIAP</name>
<feature type="signal peptide" evidence="1">
    <location>
        <begin position="1"/>
        <end position="21"/>
    </location>
</feature>
<dbReference type="AlphaFoldDB" id="A0A131YS18"/>
<dbReference type="SUPFAM" id="SSF50814">
    <property type="entry name" value="Lipocalins"/>
    <property type="match status" value="1"/>
</dbReference>
<evidence type="ECO:0000256" key="1">
    <source>
        <dbReference type="SAM" id="SignalP"/>
    </source>
</evidence>